<feature type="compositionally biased region" description="Polar residues" evidence="1">
    <location>
        <begin position="75"/>
        <end position="91"/>
    </location>
</feature>
<dbReference type="KEGG" id="spar:SPRG_10052"/>
<evidence type="ECO:0000313" key="2">
    <source>
        <dbReference type="EMBL" id="KDO23907.1"/>
    </source>
</evidence>
<reference evidence="2 3" key="1">
    <citation type="journal article" date="2013" name="PLoS Genet.">
        <title>Distinctive expansion of potential virulence genes in the genome of the oomycete fish pathogen Saprolegnia parasitica.</title>
        <authorList>
            <person name="Jiang R.H."/>
            <person name="de Bruijn I."/>
            <person name="Haas B.J."/>
            <person name="Belmonte R."/>
            <person name="Lobach L."/>
            <person name="Christie J."/>
            <person name="van den Ackerveken G."/>
            <person name="Bottin A."/>
            <person name="Bulone V."/>
            <person name="Diaz-Moreno S.M."/>
            <person name="Dumas B."/>
            <person name="Fan L."/>
            <person name="Gaulin E."/>
            <person name="Govers F."/>
            <person name="Grenville-Briggs L.J."/>
            <person name="Horner N.R."/>
            <person name="Levin J.Z."/>
            <person name="Mammella M."/>
            <person name="Meijer H.J."/>
            <person name="Morris P."/>
            <person name="Nusbaum C."/>
            <person name="Oome S."/>
            <person name="Phillips A.J."/>
            <person name="van Rooyen D."/>
            <person name="Rzeszutek E."/>
            <person name="Saraiva M."/>
            <person name="Secombes C.J."/>
            <person name="Seidl M.F."/>
            <person name="Snel B."/>
            <person name="Stassen J.H."/>
            <person name="Sykes S."/>
            <person name="Tripathy S."/>
            <person name="van den Berg H."/>
            <person name="Vega-Arreguin J.C."/>
            <person name="Wawra S."/>
            <person name="Young S.K."/>
            <person name="Zeng Q."/>
            <person name="Dieguez-Uribeondo J."/>
            <person name="Russ C."/>
            <person name="Tyler B.M."/>
            <person name="van West P."/>
        </authorList>
    </citation>
    <scope>NUCLEOTIDE SEQUENCE [LARGE SCALE GENOMIC DNA]</scope>
    <source>
        <strain evidence="2 3">CBS 223.65</strain>
    </source>
</reference>
<gene>
    <name evidence="2" type="ORF">SPRG_10052</name>
</gene>
<accession>A0A067CAQ8</accession>
<dbReference type="RefSeq" id="XP_012205375.1">
    <property type="nucleotide sequence ID" value="XM_012349985.1"/>
</dbReference>
<evidence type="ECO:0000256" key="1">
    <source>
        <dbReference type="SAM" id="MobiDB-lite"/>
    </source>
</evidence>
<feature type="region of interest" description="Disordered" evidence="1">
    <location>
        <begin position="1"/>
        <end position="24"/>
    </location>
</feature>
<dbReference type="EMBL" id="KK583248">
    <property type="protein sequence ID" value="KDO23907.1"/>
    <property type="molecule type" value="Genomic_DNA"/>
</dbReference>
<dbReference type="GeneID" id="24132184"/>
<proteinExistence type="predicted"/>
<dbReference type="AlphaFoldDB" id="A0A067CAQ8"/>
<name>A0A067CAQ8_SAPPC</name>
<sequence>VLQSGESDTSVSWAPVESDAASWEAHWATTAAEDGQYAAFTEAPLFEEAHASQQPWAEEPYGAPAEHTQEALHWSNPSASGTDVDDGSQSPEPARTAANESAGRIEPTPAHDRVTTPASSLLSDDAVDDATTKHASHETPLVQQSLATAQTLNQARVPSEKLKAPDTPVVAAPSTPDVAVDSFIL</sequence>
<dbReference type="VEuPathDB" id="FungiDB:SPRG_10052"/>
<feature type="compositionally biased region" description="Polar residues" evidence="1">
    <location>
        <begin position="1"/>
        <end position="12"/>
    </location>
</feature>
<organism evidence="2 3">
    <name type="scientific">Saprolegnia parasitica (strain CBS 223.65)</name>
    <dbReference type="NCBI Taxonomy" id="695850"/>
    <lineage>
        <taxon>Eukaryota</taxon>
        <taxon>Sar</taxon>
        <taxon>Stramenopiles</taxon>
        <taxon>Oomycota</taxon>
        <taxon>Saprolegniomycetes</taxon>
        <taxon>Saprolegniales</taxon>
        <taxon>Saprolegniaceae</taxon>
        <taxon>Saprolegnia</taxon>
    </lineage>
</organism>
<protein>
    <submittedName>
        <fullName evidence="2">Uncharacterized protein</fullName>
    </submittedName>
</protein>
<feature type="non-terminal residue" evidence="2">
    <location>
        <position position="1"/>
    </location>
</feature>
<keyword evidence="3" id="KW-1185">Reference proteome</keyword>
<dbReference type="Proteomes" id="UP000030745">
    <property type="component" value="Unassembled WGS sequence"/>
</dbReference>
<feature type="region of interest" description="Disordered" evidence="1">
    <location>
        <begin position="39"/>
        <end position="144"/>
    </location>
</feature>
<evidence type="ECO:0000313" key="3">
    <source>
        <dbReference type="Proteomes" id="UP000030745"/>
    </source>
</evidence>